<gene>
    <name evidence="2" type="primary">POL_2</name>
    <name evidence="2" type="ORF">NGRA_2655</name>
</gene>
<comment type="caution">
    <text evidence="2">The sequence shown here is derived from an EMBL/GenBank/DDBJ whole genome shotgun (WGS) entry which is preliminary data.</text>
</comment>
<dbReference type="InterPro" id="IPR001584">
    <property type="entry name" value="Integrase_cat-core"/>
</dbReference>
<dbReference type="OrthoDB" id="2195316at2759"/>
<dbReference type="SUPFAM" id="SSF53098">
    <property type="entry name" value="Ribonuclease H-like"/>
    <property type="match status" value="1"/>
</dbReference>
<dbReference type="Pfam" id="PF00665">
    <property type="entry name" value="rve"/>
    <property type="match status" value="1"/>
</dbReference>
<accession>A0A9P6KXY0</accession>
<dbReference type="PANTHER" id="PTHR37984">
    <property type="entry name" value="PROTEIN CBG26694"/>
    <property type="match status" value="1"/>
</dbReference>
<name>A0A9P6KXY0_9MICR</name>
<organism evidence="2 3">
    <name type="scientific">Nosema granulosis</name>
    <dbReference type="NCBI Taxonomy" id="83296"/>
    <lineage>
        <taxon>Eukaryota</taxon>
        <taxon>Fungi</taxon>
        <taxon>Fungi incertae sedis</taxon>
        <taxon>Microsporidia</taxon>
        <taxon>Nosematidae</taxon>
        <taxon>Nosema</taxon>
    </lineage>
</organism>
<dbReference type="PANTHER" id="PTHR37984:SF5">
    <property type="entry name" value="PROTEIN NYNRIN-LIKE"/>
    <property type="match status" value="1"/>
</dbReference>
<proteinExistence type="predicted"/>
<evidence type="ECO:0000313" key="2">
    <source>
        <dbReference type="EMBL" id="KAF9761435.1"/>
    </source>
</evidence>
<dbReference type="GO" id="GO:0003676">
    <property type="term" value="F:nucleic acid binding"/>
    <property type="evidence" value="ECO:0007669"/>
    <property type="project" value="InterPro"/>
</dbReference>
<dbReference type="PROSITE" id="PS50994">
    <property type="entry name" value="INTEGRASE"/>
    <property type="match status" value="1"/>
</dbReference>
<dbReference type="InterPro" id="IPR012337">
    <property type="entry name" value="RNaseH-like_sf"/>
</dbReference>
<evidence type="ECO:0000259" key="1">
    <source>
        <dbReference type="PROSITE" id="PS50994"/>
    </source>
</evidence>
<sequence length="134" mass="15211">MYKDVGRIVEQCQICGKYGRCPTNLQKIRLPLNNPLHKIGIDHVGPLPKTHSGNRYIVIATDYVTRWCEAAPIKTKSAAVIAKFLIERIFMQHGPSKELLSDQGCEFTNKMWHYTQEGDQNLEISPLCSPLNQT</sequence>
<keyword evidence="3" id="KW-1185">Reference proteome</keyword>
<dbReference type="Gene3D" id="3.30.420.10">
    <property type="entry name" value="Ribonuclease H-like superfamily/Ribonuclease H"/>
    <property type="match status" value="1"/>
</dbReference>
<dbReference type="GO" id="GO:0015074">
    <property type="term" value="P:DNA integration"/>
    <property type="evidence" value="ECO:0007669"/>
    <property type="project" value="InterPro"/>
</dbReference>
<dbReference type="EMBL" id="SBJO01000337">
    <property type="protein sequence ID" value="KAF9761435.1"/>
    <property type="molecule type" value="Genomic_DNA"/>
</dbReference>
<feature type="domain" description="Integrase catalytic" evidence="1">
    <location>
        <begin position="31"/>
        <end position="134"/>
    </location>
</feature>
<dbReference type="InterPro" id="IPR036397">
    <property type="entry name" value="RNaseH_sf"/>
</dbReference>
<dbReference type="Proteomes" id="UP000740883">
    <property type="component" value="Unassembled WGS sequence"/>
</dbReference>
<protein>
    <submittedName>
        <fullName evidence="2">Retrovirus-related Pol polyprotein from transposon</fullName>
    </submittedName>
</protein>
<dbReference type="InterPro" id="IPR050951">
    <property type="entry name" value="Retrovirus_Pol_polyprotein"/>
</dbReference>
<dbReference type="AlphaFoldDB" id="A0A9P6KXY0"/>
<dbReference type="GO" id="GO:0005634">
    <property type="term" value="C:nucleus"/>
    <property type="evidence" value="ECO:0007669"/>
    <property type="project" value="UniProtKB-ARBA"/>
</dbReference>
<evidence type="ECO:0000313" key="3">
    <source>
        <dbReference type="Proteomes" id="UP000740883"/>
    </source>
</evidence>
<reference evidence="2 3" key="1">
    <citation type="journal article" date="2020" name="Genome Biol. Evol.">
        <title>Comparative genomics of strictly vertically transmitted, feminizing microsporidia endosymbionts of amphipod crustaceans.</title>
        <authorList>
            <person name="Cormier A."/>
            <person name="Chebbi M.A."/>
            <person name="Giraud I."/>
            <person name="Wattier R."/>
            <person name="Teixeira M."/>
            <person name="Gilbert C."/>
            <person name="Rigaud T."/>
            <person name="Cordaux R."/>
        </authorList>
    </citation>
    <scope>NUCLEOTIDE SEQUENCE [LARGE SCALE GENOMIC DNA]</scope>
    <source>
        <strain evidence="2 3">Ou3-Ou53</strain>
    </source>
</reference>